<proteinExistence type="predicted"/>
<dbReference type="Proteomes" id="UP000014254">
    <property type="component" value="Unassembled WGS sequence"/>
</dbReference>
<feature type="compositionally biased region" description="Basic residues" evidence="1">
    <location>
        <begin position="163"/>
        <end position="173"/>
    </location>
</feature>
<dbReference type="EMBL" id="KE123944">
    <property type="protein sequence ID" value="EPB88839.1"/>
    <property type="molecule type" value="Genomic_DNA"/>
</dbReference>
<sequence length="179" mass="19888">MAMPELDYNNTTNTVRFSLASCVTEDSVDSAALATPLDQSPPPPPSNTFSIINIVNDDPLPNLSNYPAIASTYMARRRRAQTSPRPVPTSIIQSMPPQQPTMVHTTSANQVDVNSSKSKMSKFWPKIKRIIMSSNHHNEGSQEPLHLDTTKSESPHKLALQTKSKRWLGRNKSRVGPQR</sequence>
<feature type="region of interest" description="Disordered" evidence="1">
    <location>
        <begin position="79"/>
        <end position="102"/>
    </location>
</feature>
<reference evidence="3" key="1">
    <citation type="submission" date="2013-05" db="EMBL/GenBank/DDBJ databases">
        <title>The Genome sequence of Mucor circinelloides f. circinelloides 1006PhL.</title>
        <authorList>
            <consortium name="The Broad Institute Genomics Platform"/>
            <person name="Cuomo C."/>
            <person name="Earl A."/>
            <person name="Findley K."/>
            <person name="Lee S.C."/>
            <person name="Walker B."/>
            <person name="Young S."/>
            <person name="Zeng Q."/>
            <person name="Gargeya S."/>
            <person name="Fitzgerald M."/>
            <person name="Haas B."/>
            <person name="Abouelleil A."/>
            <person name="Allen A.W."/>
            <person name="Alvarado L."/>
            <person name="Arachchi H.M."/>
            <person name="Berlin A.M."/>
            <person name="Chapman S.B."/>
            <person name="Gainer-Dewar J."/>
            <person name="Goldberg J."/>
            <person name="Griggs A."/>
            <person name="Gujja S."/>
            <person name="Hansen M."/>
            <person name="Howarth C."/>
            <person name="Imamovic A."/>
            <person name="Ireland A."/>
            <person name="Larimer J."/>
            <person name="McCowan C."/>
            <person name="Murphy C."/>
            <person name="Pearson M."/>
            <person name="Poon T.W."/>
            <person name="Priest M."/>
            <person name="Roberts A."/>
            <person name="Saif S."/>
            <person name="Shea T."/>
            <person name="Sisk P."/>
            <person name="Sykes S."/>
            <person name="Wortman J."/>
            <person name="Nusbaum C."/>
            <person name="Birren B."/>
        </authorList>
    </citation>
    <scope>NUCLEOTIDE SEQUENCE [LARGE SCALE GENOMIC DNA]</scope>
    <source>
        <strain evidence="3">1006PhL</strain>
    </source>
</reference>
<dbReference type="eggNOG" id="ENOG502TASG">
    <property type="taxonomic scope" value="Eukaryota"/>
</dbReference>
<evidence type="ECO:0000313" key="2">
    <source>
        <dbReference type="EMBL" id="EPB88839.1"/>
    </source>
</evidence>
<evidence type="ECO:0000256" key="1">
    <source>
        <dbReference type="SAM" id="MobiDB-lite"/>
    </source>
</evidence>
<feature type="compositionally biased region" description="Basic and acidic residues" evidence="1">
    <location>
        <begin position="136"/>
        <end position="156"/>
    </location>
</feature>
<dbReference type="OrthoDB" id="2289675at2759"/>
<feature type="region of interest" description="Disordered" evidence="1">
    <location>
        <begin position="133"/>
        <end position="179"/>
    </location>
</feature>
<dbReference type="VEuPathDB" id="FungiDB:HMPREF1544_04348"/>
<feature type="compositionally biased region" description="Polar residues" evidence="1">
    <location>
        <begin position="90"/>
        <end position="102"/>
    </location>
</feature>
<name>S2JG19_MUCC1</name>
<dbReference type="InParanoid" id="S2JG19"/>
<protein>
    <submittedName>
        <fullName evidence="2">Uncharacterized protein</fullName>
    </submittedName>
</protein>
<dbReference type="AlphaFoldDB" id="S2JG19"/>
<organism evidence="2 3">
    <name type="scientific">Mucor circinelloides f. circinelloides (strain 1006PhL)</name>
    <name type="common">Mucormycosis agent</name>
    <name type="synonym">Calyptromyces circinelloides</name>
    <dbReference type="NCBI Taxonomy" id="1220926"/>
    <lineage>
        <taxon>Eukaryota</taxon>
        <taxon>Fungi</taxon>
        <taxon>Fungi incertae sedis</taxon>
        <taxon>Mucoromycota</taxon>
        <taxon>Mucoromycotina</taxon>
        <taxon>Mucoromycetes</taxon>
        <taxon>Mucorales</taxon>
        <taxon>Mucorineae</taxon>
        <taxon>Mucoraceae</taxon>
        <taxon>Mucor</taxon>
    </lineage>
</organism>
<keyword evidence="3" id="KW-1185">Reference proteome</keyword>
<accession>S2JG19</accession>
<gene>
    <name evidence="2" type="ORF">HMPREF1544_04348</name>
</gene>
<dbReference type="OMA" id="MPELDYN"/>
<evidence type="ECO:0000313" key="3">
    <source>
        <dbReference type="Proteomes" id="UP000014254"/>
    </source>
</evidence>